<dbReference type="Proteomes" id="UP000722791">
    <property type="component" value="Unassembled WGS sequence"/>
</dbReference>
<dbReference type="EMBL" id="BNCP01000008">
    <property type="protein sequence ID" value="GIL76214.1"/>
    <property type="molecule type" value="Genomic_DNA"/>
</dbReference>
<comment type="caution">
    <text evidence="4">The sequence shown here is derived from an EMBL/GenBank/DDBJ whole genome shotgun (WGS) entry which is preliminary data.</text>
</comment>
<dbReference type="EMBL" id="BNCQ01000008">
    <property type="protein sequence ID" value="GIM00921.1"/>
    <property type="molecule type" value="Genomic_DNA"/>
</dbReference>
<reference evidence="4" key="1">
    <citation type="journal article" date="2021" name="Proc. Natl. Acad. Sci. U.S.A.">
        <title>Three genomes in the algal genus Volvox reveal the fate of a haploid sex-determining region after a transition to homothallism.</title>
        <authorList>
            <person name="Yamamoto K."/>
            <person name="Hamaji T."/>
            <person name="Kawai-Toyooka H."/>
            <person name="Matsuzaki R."/>
            <person name="Takahashi F."/>
            <person name="Nishimura Y."/>
            <person name="Kawachi M."/>
            <person name="Noguchi H."/>
            <person name="Minakuchi Y."/>
            <person name="Umen J.G."/>
            <person name="Toyoda A."/>
            <person name="Nozaki H."/>
        </authorList>
    </citation>
    <scope>NUCLEOTIDE SEQUENCE</scope>
    <source>
        <strain evidence="4">NIES-3785</strain>
        <strain evidence="3">NIES-3786</strain>
    </source>
</reference>
<accession>A0A8J4G6A0</accession>
<feature type="region of interest" description="Disordered" evidence="1">
    <location>
        <begin position="1"/>
        <end position="23"/>
    </location>
</feature>
<dbReference type="Gene3D" id="1.10.287.2900">
    <property type="match status" value="1"/>
</dbReference>
<sequence length="150" mass="15968">MEPGGEPLSNPADVVATNGADGEDEEECGWCRWMKAGGCKAEFQVWLDCVDAVKAAGRDDVESCASIMGPLWECMERHKDYYAPQLNSLAERRKGGGTEEGDLEDDDEIRGEEPSSQEGVVAEKGDAGVRQEEGTDAGEGKGGSVVKGVK</sequence>
<dbReference type="Proteomes" id="UP000747110">
    <property type="component" value="Unassembled WGS sequence"/>
</dbReference>
<dbReference type="Pfam" id="PF07802">
    <property type="entry name" value="GCK"/>
    <property type="match status" value="1"/>
</dbReference>
<dbReference type="PANTHER" id="PTHR34357:SF2">
    <property type="entry name" value="F26F24.3-RELATED"/>
    <property type="match status" value="1"/>
</dbReference>
<feature type="domain" description="GCK" evidence="2">
    <location>
        <begin position="26"/>
        <end position="103"/>
    </location>
</feature>
<evidence type="ECO:0000313" key="3">
    <source>
        <dbReference type="EMBL" id="GIL76214.1"/>
    </source>
</evidence>
<dbReference type="InterPro" id="IPR012891">
    <property type="entry name" value="GCK_dom"/>
</dbReference>
<keyword evidence="6" id="KW-1185">Reference proteome</keyword>
<proteinExistence type="predicted"/>
<feature type="compositionally biased region" description="Basic and acidic residues" evidence="1">
    <location>
        <begin position="121"/>
        <end position="133"/>
    </location>
</feature>
<evidence type="ECO:0000313" key="4">
    <source>
        <dbReference type="EMBL" id="GIM00921.1"/>
    </source>
</evidence>
<name>A0A8J4G6A0_9CHLO</name>
<dbReference type="SMART" id="SM01227">
    <property type="entry name" value="GCK"/>
    <property type="match status" value="1"/>
</dbReference>
<evidence type="ECO:0000313" key="6">
    <source>
        <dbReference type="Proteomes" id="UP000747110"/>
    </source>
</evidence>
<gene>
    <name evidence="3" type="ORF">Vretifemale_5710</name>
    <name evidence="4" type="ORF">Vretimale_5811</name>
</gene>
<evidence type="ECO:0000259" key="2">
    <source>
        <dbReference type="SMART" id="SM01227"/>
    </source>
</evidence>
<dbReference type="AlphaFoldDB" id="A0A8J4G6A0"/>
<dbReference type="PANTHER" id="PTHR34357">
    <property type="entry name" value="F7A19.14 PROTEIN-RELATED"/>
    <property type="match status" value="1"/>
</dbReference>
<organism evidence="4 5">
    <name type="scientific">Volvox reticuliferus</name>
    <dbReference type="NCBI Taxonomy" id="1737510"/>
    <lineage>
        <taxon>Eukaryota</taxon>
        <taxon>Viridiplantae</taxon>
        <taxon>Chlorophyta</taxon>
        <taxon>core chlorophytes</taxon>
        <taxon>Chlorophyceae</taxon>
        <taxon>CS clade</taxon>
        <taxon>Chlamydomonadales</taxon>
        <taxon>Volvocaceae</taxon>
        <taxon>Volvox</taxon>
    </lineage>
</organism>
<evidence type="ECO:0000313" key="5">
    <source>
        <dbReference type="Proteomes" id="UP000722791"/>
    </source>
</evidence>
<feature type="region of interest" description="Disordered" evidence="1">
    <location>
        <begin position="89"/>
        <end position="150"/>
    </location>
</feature>
<feature type="compositionally biased region" description="Acidic residues" evidence="1">
    <location>
        <begin position="99"/>
        <end position="110"/>
    </location>
</feature>
<evidence type="ECO:0000256" key="1">
    <source>
        <dbReference type="SAM" id="MobiDB-lite"/>
    </source>
</evidence>
<protein>
    <recommendedName>
        <fullName evidence="2">GCK domain-containing protein</fullName>
    </recommendedName>
</protein>
<dbReference type="OrthoDB" id="2148418at2759"/>
<feature type="compositionally biased region" description="Gly residues" evidence="1">
    <location>
        <begin position="140"/>
        <end position="150"/>
    </location>
</feature>